<evidence type="ECO:0000256" key="4">
    <source>
        <dbReference type="ARBA" id="ARBA00023139"/>
    </source>
</evidence>
<dbReference type="PANTHER" id="PTHR30429">
    <property type="entry name" value="D-METHIONINE-BINDING LIPOPROTEIN METQ"/>
    <property type="match status" value="1"/>
</dbReference>
<feature type="lipid moiety-binding region" description="S-diacylglycerol cysteine" evidence="7">
    <location>
        <position position="24"/>
    </location>
</feature>
<dbReference type="SUPFAM" id="SSF53850">
    <property type="entry name" value="Periplasmic binding protein-like II"/>
    <property type="match status" value="1"/>
</dbReference>
<dbReference type="Proteomes" id="UP000630936">
    <property type="component" value="Unassembled WGS sequence"/>
</dbReference>
<evidence type="ECO:0000256" key="7">
    <source>
        <dbReference type="PIRSR" id="PIRSR002854-1"/>
    </source>
</evidence>
<name>A0A918QEE4_9ACTN</name>
<keyword evidence="4" id="KW-0564">Palmitate</keyword>
<dbReference type="CDD" id="cd13597">
    <property type="entry name" value="PBP2_lipoprotein_Tp32"/>
    <property type="match status" value="1"/>
</dbReference>
<evidence type="ECO:0000256" key="1">
    <source>
        <dbReference type="ARBA" id="ARBA00004635"/>
    </source>
</evidence>
<comment type="subcellular location">
    <subcellularLocation>
        <location evidence="1">Membrane</location>
        <topology evidence="1">Lipid-anchor</topology>
    </subcellularLocation>
</comment>
<evidence type="ECO:0000256" key="5">
    <source>
        <dbReference type="ARBA" id="ARBA00023288"/>
    </source>
</evidence>
<organism evidence="8 9">
    <name type="scientific">Streptomyces inusitatus</name>
    <dbReference type="NCBI Taxonomy" id="68221"/>
    <lineage>
        <taxon>Bacteria</taxon>
        <taxon>Bacillati</taxon>
        <taxon>Actinomycetota</taxon>
        <taxon>Actinomycetes</taxon>
        <taxon>Kitasatosporales</taxon>
        <taxon>Streptomycetaceae</taxon>
        <taxon>Streptomyces</taxon>
    </lineage>
</organism>
<keyword evidence="3" id="KW-0472">Membrane</keyword>
<dbReference type="Gene3D" id="3.40.190.10">
    <property type="entry name" value="Periplasmic binding protein-like II"/>
    <property type="match status" value="2"/>
</dbReference>
<dbReference type="GO" id="GO:0016020">
    <property type="term" value="C:membrane"/>
    <property type="evidence" value="ECO:0007669"/>
    <property type="project" value="UniProtKB-SubCell"/>
</dbReference>
<keyword evidence="2" id="KW-0732">Signal</keyword>
<reference evidence="8" key="2">
    <citation type="submission" date="2020-09" db="EMBL/GenBank/DDBJ databases">
        <authorList>
            <person name="Sun Q."/>
            <person name="Ohkuma M."/>
        </authorList>
    </citation>
    <scope>NUCLEOTIDE SEQUENCE</scope>
    <source>
        <strain evidence="8">JCM 4988</strain>
    </source>
</reference>
<comment type="caution">
    <text evidence="8">The sequence shown here is derived from an EMBL/GenBank/DDBJ whole genome shotgun (WGS) entry which is preliminary data.</text>
</comment>
<evidence type="ECO:0000313" key="8">
    <source>
        <dbReference type="EMBL" id="GGZ40519.1"/>
    </source>
</evidence>
<dbReference type="Pfam" id="PF03180">
    <property type="entry name" value="Lipoprotein_9"/>
    <property type="match status" value="1"/>
</dbReference>
<evidence type="ECO:0000313" key="9">
    <source>
        <dbReference type="Proteomes" id="UP000630936"/>
    </source>
</evidence>
<evidence type="ECO:0000256" key="3">
    <source>
        <dbReference type="ARBA" id="ARBA00023136"/>
    </source>
</evidence>
<protein>
    <recommendedName>
        <fullName evidence="6">Lipoprotein</fullName>
    </recommendedName>
</protein>
<comment type="similarity">
    <text evidence="6">Belongs to the nlpA lipoprotein family.</text>
</comment>
<dbReference type="AlphaFoldDB" id="A0A918QEE4"/>
<sequence>MRNTAKITTAVLAAGALTLGLTGCGKDSDSNAGAGSADKPLLVAASSVPHAAILGYVKDNLAAKEDLKLEVKEFTDYVTPNTATQSGEVGANYFQHKPYLDDFNKKNGTTIVPVATVHLEPLGLYSKKNEKLADLKSGATIALPNDTTNEARALKLLQENGLIKLKDGAGNEATPKDIAENPKKLKFKELEAALVPRALGEVDAAVINGNYAVEADLSPKNDSLALESATDNPYGNFLAVKEGNEKDERVVKLAKLLTSPEVKKFIEDEYDGSVIPAF</sequence>
<dbReference type="PANTHER" id="PTHR30429:SF0">
    <property type="entry name" value="METHIONINE-BINDING LIPOPROTEIN METQ"/>
    <property type="match status" value="1"/>
</dbReference>
<gene>
    <name evidence="8" type="ORF">GCM10010387_38420</name>
</gene>
<accession>A0A918QEE4</accession>
<reference evidence="8" key="1">
    <citation type="journal article" date="2014" name="Int. J. Syst. Evol. Microbiol.">
        <title>Complete genome sequence of Corynebacterium casei LMG S-19264T (=DSM 44701T), isolated from a smear-ripened cheese.</title>
        <authorList>
            <consortium name="US DOE Joint Genome Institute (JGI-PGF)"/>
            <person name="Walter F."/>
            <person name="Albersmeier A."/>
            <person name="Kalinowski J."/>
            <person name="Ruckert C."/>
        </authorList>
    </citation>
    <scope>NUCLEOTIDE SEQUENCE</scope>
    <source>
        <strain evidence="8">JCM 4988</strain>
    </source>
</reference>
<dbReference type="RefSeq" id="WP_190124361.1">
    <property type="nucleotide sequence ID" value="NZ_BMWG01000012.1"/>
</dbReference>
<dbReference type="EMBL" id="BMWG01000012">
    <property type="protein sequence ID" value="GGZ40519.1"/>
    <property type="molecule type" value="Genomic_DNA"/>
</dbReference>
<proteinExistence type="inferred from homology"/>
<keyword evidence="5 6" id="KW-0449">Lipoprotein</keyword>
<evidence type="ECO:0000256" key="2">
    <source>
        <dbReference type="ARBA" id="ARBA00022729"/>
    </source>
</evidence>
<evidence type="ECO:0000256" key="6">
    <source>
        <dbReference type="PIRNR" id="PIRNR002854"/>
    </source>
</evidence>
<dbReference type="PIRSF" id="PIRSF002854">
    <property type="entry name" value="MetQ"/>
    <property type="match status" value="1"/>
</dbReference>
<dbReference type="PROSITE" id="PS51257">
    <property type="entry name" value="PROKAR_LIPOPROTEIN"/>
    <property type="match status" value="1"/>
</dbReference>
<dbReference type="InterPro" id="IPR004872">
    <property type="entry name" value="Lipoprotein_NlpA"/>
</dbReference>
<keyword evidence="9" id="KW-1185">Reference proteome</keyword>